<reference evidence="2 4" key="1">
    <citation type="submission" date="2017-11" db="EMBL/GenBank/DDBJ databases">
        <title>The genome of Rhizophagus clarus HR1 reveals common genetic basis of auxotrophy among arbuscular mycorrhizal fungi.</title>
        <authorList>
            <person name="Kobayashi Y."/>
        </authorList>
    </citation>
    <scope>NUCLEOTIDE SEQUENCE [LARGE SCALE GENOMIC DNA]</scope>
    <source>
        <strain evidence="2 4">HR1</strain>
    </source>
</reference>
<sequence>MKFALVATLLLAVASLVSADDTIKPLPPVQFCKDSKLFPANGTQIRNQETCVSLPIGEIPTPGNMVSALIIEPNNGQRIRRNTTFVVKARVSKLATGFFSDPAVDYYQIPQTLNKDGQIQGHSHITIQQIDGSNAPDPQVFSFFKGLNDPANNGVLNVTVTNGLPSAGLYRICTMNAANSHQPVVMPVAQRGAQDDCIRITIVGGRK</sequence>
<dbReference type="InterPro" id="IPR053216">
    <property type="entry name" value="Appressorial_penetr-assoc"/>
</dbReference>
<name>A0A2Z6SGD4_9GLOM</name>
<proteinExistence type="predicted"/>
<dbReference type="Proteomes" id="UP000615446">
    <property type="component" value="Unassembled WGS sequence"/>
</dbReference>
<dbReference type="EMBL" id="BLAL01000162">
    <property type="protein sequence ID" value="GES87049.1"/>
    <property type="molecule type" value="Genomic_DNA"/>
</dbReference>
<reference evidence="3" key="2">
    <citation type="submission" date="2019-10" db="EMBL/GenBank/DDBJ databases">
        <title>Conservation and host-specific expression of non-tandemly repeated heterogenous ribosome RNA gene in arbuscular mycorrhizal fungi.</title>
        <authorList>
            <person name="Maeda T."/>
            <person name="Kobayashi Y."/>
            <person name="Nakagawa T."/>
            <person name="Ezawa T."/>
            <person name="Yamaguchi K."/>
            <person name="Bino T."/>
            <person name="Nishimoto Y."/>
            <person name="Shigenobu S."/>
            <person name="Kawaguchi M."/>
        </authorList>
    </citation>
    <scope>NUCLEOTIDE SEQUENCE</scope>
    <source>
        <strain evidence="3">HR1</strain>
    </source>
</reference>
<evidence type="ECO:0000313" key="3">
    <source>
        <dbReference type="EMBL" id="GES87049.1"/>
    </source>
</evidence>
<feature type="chain" id="PRO_5044073153" description="Ribosomal protein s17" evidence="1">
    <location>
        <begin position="20"/>
        <end position="207"/>
    </location>
</feature>
<gene>
    <name evidence="3" type="ORF">RCL2_001407300</name>
    <name evidence="2" type="ORF">RclHR1_05650007</name>
</gene>
<dbReference type="EMBL" id="BEXD01003943">
    <property type="protein sequence ID" value="GBC04379.1"/>
    <property type="molecule type" value="Genomic_DNA"/>
</dbReference>
<keyword evidence="1" id="KW-0732">Signal</keyword>
<accession>A0A2Z6SGD4</accession>
<dbReference type="Proteomes" id="UP000247702">
    <property type="component" value="Unassembled WGS sequence"/>
</dbReference>
<evidence type="ECO:0000256" key="1">
    <source>
        <dbReference type="SAM" id="SignalP"/>
    </source>
</evidence>
<evidence type="ECO:0000313" key="4">
    <source>
        <dbReference type="Proteomes" id="UP000247702"/>
    </source>
</evidence>
<dbReference type="OrthoDB" id="2336871at2759"/>
<protein>
    <recommendedName>
        <fullName evidence="5">Ribosomal protein s17</fullName>
    </recommendedName>
</protein>
<organism evidence="2 4">
    <name type="scientific">Rhizophagus clarus</name>
    <dbReference type="NCBI Taxonomy" id="94130"/>
    <lineage>
        <taxon>Eukaryota</taxon>
        <taxon>Fungi</taxon>
        <taxon>Fungi incertae sedis</taxon>
        <taxon>Mucoromycota</taxon>
        <taxon>Glomeromycotina</taxon>
        <taxon>Glomeromycetes</taxon>
        <taxon>Glomerales</taxon>
        <taxon>Glomeraceae</taxon>
        <taxon>Rhizophagus</taxon>
    </lineage>
</organism>
<keyword evidence="4" id="KW-1185">Reference proteome</keyword>
<evidence type="ECO:0000313" key="2">
    <source>
        <dbReference type="EMBL" id="GBC04379.1"/>
    </source>
</evidence>
<dbReference type="STRING" id="94130.A0A2Z6SGD4"/>
<feature type="signal peptide" evidence="1">
    <location>
        <begin position="1"/>
        <end position="19"/>
    </location>
</feature>
<dbReference type="PANTHER" id="PTHR34587">
    <property type="entry name" value="VWFA DOMAIN-CONTAINING PROTEIN"/>
    <property type="match status" value="1"/>
</dbReference>
<comment type="caution">
    <text evidence="2">The sequence shown here is derived from an EMBL/GenBank/DDBJ whole genome shotgun (WGS) entry which is preliminary data.</text>
</comment>
<dbReference type="PANTHER" id="PTHR34587:SF2">
    <property type="entry name" value="G-PROTEIN COUPLED RECEPTORS FAMILY 1 PROFILE DOMAIN-CONTAINING PROTEIN"/>
    <property type="match status" value="1"/>
</dbReference>
<evidence type="ECO:0008006" key="5">
    <source>
        <dbReference type="Google" id="ProtNLM"/>
    </source>
</evidence>
<dbReference type="AlphaFoldDB" id="A0A2Z6SGD4"/>